<dbReference type="Pfam" id="PF00135">
    <property type="entry name" value="COesterase"/>
    <property type="match status" value="1"/>
</dbReference>
<dbReference type="OrthoDB" id="6846267at2759"/>
<dbReference type="InterPro" id="IPR002018">
    <property type="entry name" value="CarbesteraseB"/>
</dbReference>
<dbReference type="SUPFAM" id="SSF53474">
    <property type="entry name" value="alpha/beta-Hydrolases"/>
    <property type="match status" value="1"/>
</dbReference>
<evidence type="ECO:0000313" key="2">
    <source>
        <dbReference type="EMBL" id="OJJ57663.1"/>
    </source>
</evidence>
<evidence type="ECO:0000259" key="1">
    <source>
        <dbReference type="Pfam" id="PF00135"/>
    </source>
</evidence>
<dbReference type="STRING" id="1036612.A0A1L9TED2"/>
<name>A0A1L9TED2_9EURO</name>
<dbReference type="PANTHER" id="PTHR43142">
    <property type="entry name" value="CARBOXYLIC ESTER HYDROLASE"/>
    <property type="match status" value="1"/>
</dbReference>
<dbReference type="Gene3D" id="3.40.50.1820">
    <property type="entry name" value="alpha/beta hydrolase"/>
    <property type="match status" value="1"/>
</dbReference>
<keyword evidence="3" id="KW-1185">Reference proteome</keyword>
<evidence type="ECO:0000313" key="3">
    <source>
        <dbReference type="Proteomes" id="UP000184356"/>
    </source>
</evidence>
<dbReference type="EMBL" id="KV878588">
    <property type="protein sequence ID" value="OJJ57663.1"/>
    <property type="molecule type" value="Genomic_DNA"/>
</dbReference>
<dbReference type="InterPro" id="IPR029058">
    <property type="entry name" value="AB_hydrolase_fold"/>
</dbReference>
<protein>
    <recommendedName>
        <fullName evidence="1">Carboxylesterase type B domain-containing protein</fullName>
    </recommendedName>
</protein>
<dbReference type="RefSeq" id="XP_040701469.1">
    <property type="nucleotide sequence ID" value="XM_040843878.1"/>
</dbReference>
<dbReference type="VEuPathDB" id="FungiDB:ASPSYDRAFT_205242"/>
<organism evidence="2 3">
    <name type="scientific">Aspergillus sydowii CBS 593.65</name>
    <dbReference type="NCBI Taxonomy" id="1036612"/>
    <lineage>
        <taxon>Eukaryota</taxon>
        <taxon>Fungi</taxon>
        <taxon>Dikarya</taxon>
        <taxon>Ascomycota</taxon>
        <taxon>Pezizomycotina</taxon>
        <taxon>Eurotiomycetes</taxon>
        <taxon>Eurotiomycetidae</taxon>
        <taxon>Eurotiales</taxon>
        <taxon>Aspergillaceae</taxon>
        <taxon>Aspergillus</taxon>
        <taxon>Aspergillus subgen. Nidulantes</taxon>
    </lineage>
</organism>
<accession>A0A1L9TED2</accession>
<gene>
    <name evidence="2" type="ORF">ASPSYDRAFT_205242</name>
</gene>
<proteinExistence type="predicted"/>
<reference evidence="3" key="1">
    <citation type="journal article" date="2017" name="Genome Biol.">
        <title>Comparative genomics reveals high biological diversity and specific adaptations in the industrially and medically important fungal genus Aspergillus.</title>
        <authorList>
            <person name="de Vries R.P."/>
            <person name="Riley R."/>
            <person name="Wiebenga A."/>
            <person name="Aguilar-Osorio G."/>
            <person name="Amillis S."/>
            <person name="Uchima C.A."/>
            <person name="Anderluh G."/>
            <person name="Asadollahi M."/>
            <person name="Askin M."/>
            <person name="Barry K."/>
            <person name="Battaglia E."/>
            <person name="Bayram O."/>
            <person name="Benocci T."/>
            <person name="Braus-Stromeyer S.A."/>
            <person name="Caldana C."/>
            <person name="Canovas D."/>
            <person name="Cerqueira G.C."/>
            <person name="Chen F."/>
            <person name="Chen W."/>
            <person name="Choi C."/>
            <person name="Clum A."/>
            <person name="Dos Santos R.A."/>
            <person name="Damasio A.R."/>
            <person name="Diallinas G."/>
            <person name="Emri T."/>
            <person name="Fekete E."/>
            <person name="Flipphi M."/>
            <person name="Freyberg S."/>
            <person name="Gallo A."/>
            <person name="Gournas C."/>
            <person name="Habgood R."/>
            <person name="Hainaut M."/>
            <person name="Harispe M.L."/>
            <person name="Henrissat B."/>
            <person name="Hilden K.S."/>
            <person name="Hope R."/>
            <person name="Hossain A."/>
            <person name="Karabika E."/>
            <person name="Karaffa L."/>
            <person name="Karanyi Z."/>
            <person name="Krasevec N."/>
            <person name="Kuo A."/>
            <person name="Kusch H."/>
            <person name="LaButti K."/>
            <person name="Lagendijk E.L."/>
            <person name="Lapidus A."/>
            <person name="Levasseur A."/>
            <person name="Lindquist E."/>
            <person name="Lipzen A."/>
            <person name="Logrieco A.F."/>
            <person name="MacCabe A."/>
            <person name="Maekelae M.R."/>
            <person name="Malavazi I."/>
            <person name="Melin P."/>
            <person name="Meyer V."/>
            <person name="Mielnichuk N."/>
            <person name="Miskei M."/>
            <person name="Molnar A.P."/>
            <person name="Mule G."/>
            <person name="Ngan C.Y."/>
            <person name="Orejas M."/>
            <person name="Orosz E."/>
            <person name="Ouedraogo J.P."/>
            <person name="Overkamp K.M."/>
            <person name="Park H.-S."/>
            <person name="Perrone G."/>
            <person name="Piumi F."/>
            <person name="Punt P.J."/>
            <person name="Ram A.F."/>
            <person name="Ramon A."/>
            <person name="Rauscher S."/>
            <person name="Record E."/>
            <person name="Riano-Pachon D.M."/>
            <person name="Robert V."/>
            <person name="Roehrig J."/>
            <person name="Ruller R."/>
            <person name="Salamov A."/>
            <person name="Salih N.S."/>
            <person name="Samson R.A."/>
            <person name="Sandor E."/>
            <person name="Sanguinetti M."/>
            <person name="Schuetze T."/>
            <person name="Sepcic K."/>
            <person name="Shelest E."/>
            <person name="Sherlock G."/>
            <person name="Sophianopoulou V."/>
            <person name="Squina F.M."/>
            <person name="Sun H."/>
            <person name="Susca A."/>
            <person name="Todd R.B."/>
            <person name="Tsang A."/>
            <person name="Unkles S.E."/>
            <person name="van de Wiele N."/>
            <person name="van Rossen-Uffink D."/>
            <person name="Oliveira J.V."/>
            <person name="Vesth T.C."/>
            <person name="Visser J."/>
            <person name="Yu J.-H."/>
            <person name="Zhou M."/>
            <person name="Andersen M.R."/>
            <person name="Archer D.B."/>
            <person name="Baker S.E."/>
            <person name="Benoit I."/>
            <person name="Brakhage A.A."/>
            <person name="Braus G.H."/>
            <person name="Fischer R."/>
            <person name="Frisvad J.C."/>
            <person name="Goldman G.H."/>
            <person name="Houbraken J."/>
            <person name="Oakley B."/>
            <person name="Pocsi I."/>
            <person name="Scazzocchio C."/>
            <person name="Seiboth B."/>
            <person name="vanKuyk P.A."/>
            <person name="Wortman J."/>
            <person name="Dyer P.S."/>
            <person name="Grigoriev I.V."/>
        </authorList>
    </citation>
    <scope>NUCLEOTIDE SEQUENCE [LARGE SCALE GENOMIC DNA]</scope>
    <source>
        <strain evidence="3">CBS 593.65</strain>
    </source>
</reference>
<dbReference type="GeneID" id="63759951"/>
<dbReference type="Proteomes" id="UP000184356">
    <property type="component" value="Unassembled WGS sequence"/>
</dbReference>
<dbReference type="AlphaFoldDB" id="A0A1L9TED2"/>
<dbReference type="PANTHER" id="PTHR43142:SF4">
    <property type="entry name" value="CARBOXYLIC ESTER HYDROLASE"/>
    <property type="match status" value="1"/>
</dbReference>
<sequence length="547" mass="61000">METTQQPHLKAIGHRGYVEGVTVSSKTTGKPLCNYFGGVRYGLAPPERWRRSQKLPAGYQYGTKERPYKCPDGTGNCPQPTFLNGMPIPWDEDCFQCNIWVPLGTPPKDGWPVFFFMHGGWLQFGTPNMFSPAALLGETDFNAIIVMPAYRLNVFGFLYSSELESDAASVGETVGNHGFWDQRLALEWTRDNIGVFNGNGSEITIGGYSAGAHSVCYQLAYDLDLPQSASIIKRACIWSNSFTIQPKSPATAQTQFNDLLSALNISASLPASEKLSILRSTPATTLLSTIASLDLHEFRPTTDNVFIRDSLFKSLTDGTLAQKLRQRGIRLLLGECADEHFLYGAWRPPAQNTCESVRRRLVADYPQPGAVDTLMTKYFPGGALPESYRDWASDAFGRVYADMQVHKMQRGLIYELTKGSGDGNGNTMDNLIYRYRIEYRLKCSEKMIPVEWGVTHATDQFIWFWGNGEVVREDERAVIKRAFIDPFTKFVHGVEDLGWGTKSHKEVRTLRADGAVEIQKDGMWDEAVELWGDLVAGSGQESASAKL</sequence>
<feature type="domain" description="Carboxylesterase type B" evidence="1">
    <location>
        <begin position="15"/>
        <end position="492"/>
    </location>
</feature>